<keyword evidence="2" id="KW-0964">Secreted</keyword>
<comment type="caution">
    <text evidence="7">The sequence shown here is derived from an EMBL/GenBank/DDBJ whole genome shotgun (WGS) entry which is preliminary data.</text>
</comment>
<dbReference type="Pfam" id="PF13229">
    <property type="entry name" value="Beta_helix"/>
    <property type="match status" value="1"/>
</dbReference>
<evidence type="ECO:0000256" key="3">
    <source>
        <dbReference type="ARBA" id="ARBA00022729"/>
    </source>
</evidence>
<dbReference type="InterPro" id="IPR052052">
    <property type="entry name" value="Polysaccharide_Lyase_9"/>
</dbReference>
<keyword evidence="5" id="KW-1133">Transmembrane helix</keyword>
<dbReference type="InterPro" id="IPR006626">
    <property type="entry name" value="PbH1"/>
</dbReference>
<keyword evidence="3" id="KW-0732">Signal</keyword>
<evidence type="ECO:0000256" key="2">
    <source>
        <dbReference type="ARBA" id="ARBA00022525"/>
    </source>
</evidence>
<evidence type="ECO:0000313" key="7">
    <source>
        <dbReference type="EMBL" id="MCA9386776.1"/>
    </source>
</evidence>
<evidence type="ECO:0000256" key="5">
    <source>
        <dbReference type="SAM" id="Phobius"/>
    </source>
</evidence>
<dbReference type="InterPro" id="IPR039448">
    <property type="entry name" value="Beta_helix"/>
</dbReference>
<reference evidence="7" key="1">
    <citation type="submission" date="2020-04" db="EMBL/GenBank/DDBJ databases">
        <authorList>
            <person name="Zhang T."/>
        </authorList>
    </citation>
    <scope>NUCLEOTIDE SEQUENCE</scope>
    <source>
        <strain evidence="7">HKST-UBA09</strain>
    </source>
</reference>
<dbReference type="PANTHER" id="PTHR40088">
    <property type="entry name" value="PECTATE LYASE (EUROFUNG)"/>
    <property type="match status" value="1"/>
</dbReference>
<proteinExistence type="predicted"/>
<name>A0A955LAE5_9BACT</name>
<keyword evidence="5" id="KW-0472">Membrane</keyword>
<dbReference type="InterPro" id="IPR011050">
    <property type="entry name" value="Pectin_lyase_fold/virulence"/>
</dbReference>
<dbReference type="SMART" id="SM00710">
    <property type="entry name" value="PbH1"/>
    <property type="match status" value="8"/>
</dbReference>
<organism evidence="7 8">
    <name type="scientific">Candidatus Dojkabacteria bacterium</name>
    <dbReference type="NCBI Taxonomy" id="2099670"/>
    <lineage>
        <taxon>Bacteria</taxon>
        <taxon>Candidatus Dojkabacteria</taxon>
    </lineage>
</organism>
<keyword evidence="5" id="KW-0812">Transmembrane</keyword>
<evidence type="ECO:0000256" key="1">
    <source>
        <dbReference type="ARBA" id="ARBA00004613"/>
    </source>
</evidence>
<comment type="subcellular location">
    <subcellularLocation>
        <location evidence="1">Secreted</location>
    </subcellularLocation>
</comment>
<protein>
    <submittedName>
        <fullName evidence="7">Right-handed parallel beta-helix repeat-containing protein</fullName>
    </submittedName>
</protein>
<feature type="region of interest" description="Disordered" evidence="4">
    <location>
        <begin position="554"/>
        <end position="573"/>
    </location>
</feature>
<dbReference type="EMBL" id="JAGQLF010000016">
    <property type="protein sequence ID" value="MCA9386776.1"/>
    <property type="molecule type" value="Genomic_DNA"/>
</dbReference>
<feature type="compositionally biased region" description="Low complexity" evidence="4">
    <location>
        <begin position="561"/>
        <end position="570"/>
    </location>
</feature>
<dbReference type="GO" id="GO:0016837">
    <property type="term" value="F:carbon-oxygen lyase activity, acting on polysaccharides"/>
    <property type="evidence" value="ECO:0007669"/>
    <property type="project" value="TreeGrafter"/>
</dbReference>
<evidence type="ECO:0000256" key="4">
    <source>
        <dbReference type="SAM" id="MobiDB-lite"/>
    </source>
</evidence>
<evidence type="ECO:0000259" key="6">
    <source>
        <dbReference type="Pfam" id="PF13229"/>
    </source>
</evidence>
<dbReference type="GO" id="GO:0005576">
    <property type="term" value="C:extracellular region"/>
    <property type="evidence" value="ECO:0007669"/>
    <property type="project" value="UniProtKB-SubCell"/>
</dbReference>
<dbReference type="AlphaFoldDB" id="A0A955LAE5"/>
<sequence length="640" mass="70065">MAYLKIWKKNSLLYTAFICLMVVWFSLLNSQQNTYIENTLGALNMAQASKEYFVSLSGNDSNAGTINAPFLSLSYAAQQAGPGDTIWIRGDNFKGHSYAGKITITGRNGTNNSPILIKAYNNEKPIYEYIKVQNSSWIDIEGITVIGPKTLPEELKKIDHIYADDNSVGIILGQESASTRQQKCSVKFPTYLNTVNYWLNNWSAGISIHNSSNIIVANNDVSYHSAGVQVRDASIDVTVKNNELHNNMNGIYTWKNTGDAFSSSNMQVIDNHIFYNLKFGIFLMRFAQGTKIEDNLIEYNALTHIGINNGSNNSYVLNNRLRFGGYYSECMDYPGASAISVADGGADNVIDSNIISDQIDYSANDGNGIIADYTPFGITAINNVVFDNMGSGFSSTNSGNNVVINNTFANNGYGSSAPRYGIRMHSASDINNIIANNIIYKNAKGGILLNNGLISKQTYVDYNLYFQPGTPLMLGSSVDTNQQYSDFSTYKEGVAKNLGIDQNSINADPLFTNESQKNFSVLDSSPAINKGTNSYTTINKRTISNVTDIGAIEHVGSSNSGEDNPPDENNNGGGAQVVVCIGDYNDDKFVDEADYKVLAQNYKKEDISCSLDIANDDCFLNIIDLVVFAEKYNSGVTCNI</sequence>
<gene>
    <name evidence="7" type="ORF">KC669_01955</name>
</gene>
<dbReference type="PANTHER" id="PTHR40088:SF2">
    <property type="entry name" value="SECRETED SUGAR HYDROLASE"/>
    <property type="match status" value="1"/>
</dbReference>
<dbReference type="Proteomes" id="UP000714915">
    <property type="component" value="Unassembled WGS sequence"/>
</dbReference>
<feature type="transmembrane region" description="Helical" evidence="5">
    <location>
        <begin position="12"/>
        <end position="28"/>
    </location>
</feature>
<feature type="domain" description="Right handed beta helix" evidence="6">
    <location>
        <begin position="204"/>
        <end position="384"/>
    </location>
</feature>
<dbReference type="InterPro" id="IPR012334">
    <property type="entry name" value="Pectin_lyas_fold"/>
</dbReference>
<evidence type="ECO:0000313" key="8">
    <source>
        <dbReference type="Proteomes" id="UP000714915"/>
    </source>
</evidence>
<accession>A0A955LAE5</accession>
<dbReference type="Gene3D" id="2.160.20.10">
    <property type="entry name" value="Single-stranded right-handed beta-helix, Pectin lyase-like"/>
    <property type="match status" value="2"/>
</dbReference>
<dbReference type="SUPFAM" id="SSF51126">
    <property type="entry name" value="Pectin lyase-like"/>
    <property type="match status" value="2"/>
</dbReference>
<reference evidence="7" key="2">
    <citation type="journal article" date="2021" name="Microbiome">
        <title>Successional dynamics and alternative stable states in a saline activated sludge microbial community over 9 years.</title>
        <authorList>
            <person name="Wang Y."/>
            <person name="Ye J."/>
            <person name="Ju F."/>
            <person name="Liu L."/>
            <person name="Boyd J.A."/>
            <person name="Deng Y."/>
            <person name="Parks D.H."/>
            <person name="Jiang X."/>
            <person name="Yin X."/>
            <person name="Woodcroft B.J."/>
            <person name="Tyson G.W."/>
            <person name="Hugenholtz P."/>
            <person name="Polz M.F."/>
            <person name="Zhang T."/>
        </authorList>
    </citation>
    <scope>NUCLEOTIDE SEQUENCE</scope>
    <source>
        <strain evidence="7">HKST-UBA09</strain>
    </source>
</reference>